<evidence type="ECO:0000313" key="6">
    <source>
        <dbReference type="Proteomes" id="UP000070133"/>
    </source>
</evidence>
<keyword evidence="6" id="KW-1185">Reference proteome</keyword>
<evidence type="ECO:0000256" key="3">
    <source>
        <dbReference type="ARBA" id="ARBA00022842"/>
    </source>
</evidence>
<gene>
    <name evidence="5" type="ORF">AC578_7790</name>
</gene>
<dbReference type="GO" id="GO:0008299">
    <property type="term" value="P:isoprenoid biosynthetic process"/>
    <property type="evidence" value="ECO:0007669"/>
    <property type="project" value="InterPro"/>
</dbReference>
<feature type="region of interest" description="Disordered" evidence="4">
    <location>
        <begin position="76"/>
        <end position="99"/>
    </location>
</feature>
<evidence type="ECO:0000256" key="4">
    <source>
        <dbReference type="SAM" id="MobiDB-lite"/>
    </source>
</evidence>
<keyword evidence="2" id="KW-0479">Metal-binding</keyword>
<sequence length="518" mass="56919">MQVQVQLSTEKAITEAPTATATAIANSNVDERSEPTRIKYSLYPPLTPKRPSAAPSALPAPASRFVEQMYSTAPLAAATSTTTATIRSPPTTSTTTAYHTSSASATASASASASTPVSINPAAIPARTSSTNAVSHNSEHTPSPGSTKKSLRKHRSLGRLAEFDEREWMAQGKHHRLAHSPASMADRKNSPPIGQDLINGHNMTWNTEKENILKGPFIYLESHPGKDIRSQMINAFNEWLQVPHASLQLITRVVAMLHTASLLIDDVEDNSQLRRGIPVAHSIFGTAQTINSANYVYFCALQELLTLNNPEVIRIYTEELLNLHRGQGMDLFWRDTLTCPTEDDYLEMVGNKTGGLFRLAIKLMCAESPIHNAAPTSSRHPVDYVPLVNTMGLLFQILDDYKNLSDTIYTQNKGLCEDLTEGKFSFPIIHAIRSDPSNLVLINILKQKTQDDEVKKYAVAYMERCGSFSYSRRVLRGLTKKALSLVDEVDSGQGKGDAVKSILERLRVDKHSRASHSA</sequence>
<dbReference type="SFLD" id="SFLDS00005">
    <property type="entry name" value="Isoprenoid_Synthase_Type_I"/>
    <property type="match status" value="1"/>
</dbReference>
<evidence type="ECO:0000313" key="5">
    <source>
        <dbReference type="EMBL" id="KXS94397.1"/>
    </source>
</evidence>
<dbReference type="InterPro" id="IPR000092">
    <property type="entry name" value="Polyprenyl_synt"/>
</dbReference>
<dbReference type="Gene3D" id="1.10.600.10">
    <property type="entry name" value="Farnesyl Diphosphate Synthase"/>
    <property type="match status" value="1"/>
</dbReference>
<dbReference type="GO" id="GO:0043386">
    <property type="term" value="P:mycotoxin biosynthetic process"/>
    <property type="evidence" value="ECO:0007669"/>
    <property type="project" value="UniProtKB-ARBA"/>
</dbReference>
<keyword evidence="1" id="KW-0808">Transferase</keyword>
<dbReference type="EMBL" id="LFZN01000294">
    <property type="protein sequence ID" value="KXS94397.1"/>
    <property type="molecule type" value="Genomic_DNA"/>
</dbReference>
<name>A0A139GW18_9PEZI</name>
<dbReference type="GO" id="GO:0046165">
    <property type="term" value="P:alcohol biosynthetic process"/>
    <property type="evidence" value="ECO:0007669"/>
    <property type="project" value="UniProtKB-ARBA"/>
</dbReference>
<evidence type="ECO:0000256" key="1">
    <source>
        <dbReference type="ARBA" id="ARBA00022679"/>
    </source>
</evidence>
<feature type="region of interest" description="Disordered" evidence="4">
    <location>
        <begin position="128"/>
        <end position="154"/>
    </location>
</feature>
<dbReference type="PANTHER" id="PTHR12001">
    <property type="entry name" value="GERANYLGERANYL PYROPHOSPHATE SYNTHASE"/>
    <property type="match status" value="1"/>
</dbReference>
<dbReference type="CDD" id="cd00685">
    <property type="entry name" value="Trans_IPPS_HT"/>
    <property type="match status" value="1"/>
</dbReference>
<dbReference type="PANTHER" id="PTHR12001:SF44">
    <property type="entry name" value="GERANYLGERANYL PYROPHOSPHATE SYNTHASE"/>
    <property type="match status" value="1"/>
</dbReference>
<dbReference type="AlphaFoldDB" id="A0A139GW18"/>
<keyword evidence="3" id="KW-0460">Magnesium</keyword>
<comment type="caution">
    <text evidence="5">The sequence shown here is derived from an EMBL/GenBank/DDBJ whole genome shotgun (WGS) entry which is preliminary data.</text>
</comment>
<dbReference type="Proteomes" id="UP000070133">
    <property type="component" value="Unassembled WGS sequence"/>
</dbReference>
<dbReference type="GO" id="GO:0046872">
    <property type="term" value="F:metal ion binding"/>
    <property type="evidence" value="ECO:0007669"/>
    <property type="project" value="UniProtKB-KW"/>
</dbReference>
<dbReference type="OrthoDB" id="6921389at2759"/>
<dbReference type="InterPro" id="IPR008949">
    <property type="entry name" value="Isoprenoid_synthase_dom_sf"/>
</dbReference>
<dbReference type="GO" id="GO:0004659">
    <property type="term" value="F:prenyltransferase activity"/>
    <property type="evidence" value="ECO:0007669"/>
    <property type="project" value="InterPro"/>
</dbReference>
<dbReference type="InterPro" id="IPR033749">
    <property type="entry name" value="Polyprenyl_synt_CS"/>
</dbReference>
<organism evidence="5 6">
    <name type="scientific">Pseudocercospora eumusae</name>
    <dbReference type="NCBI Taxonomy" id="321146"/>
    <lineage>
        <taxon>Eukaryota</taxon>
        <taxon>Fungi</taxon>
        <taxon>Dikarya</taxon>
        <taxon>Ascomycota</taxon>
        <taxon>Pezizomycotina</taxon>
        <taxon>Dothideomycetes</taxon>
        <taxon>Dothideomycetidae</taxon>
        <taxon>Mycosphaerellales</taxon>
        <taxon>Mycosphaerellaceae</taxon>
        <taxon>Pseudocercospora</taxon>
    </lineage>
</organism>
<dbReference type="STRING" id="321146.A0A139GW18"/>
<dbReference type="PROSITE" id="PS00444">
    <property type="entry name" value="POLYPRENYL_SYNTHASE_2"/>
    <property type="match status" value="1"/>
</dbReference>
<dbReference type="SUPFAM" id="SSF48576">
    <property type="entry name" value="Terpenoid synthases"/>
    <property type="match status" value="1"/>
</dbReference>
<evidence type="ECO:0000256" key="2">
    <source>
        <dbReference type="ARBA" id="ARBA00022723"/>
    </source>
</evidence>
<reference evidence="5 6" key="1">
    <citation type="submission" date="2015-07" db="EMBL/GenBank/DDBJ databases">
        <title>Comparative genomics of the Sigatoka disease complex on banana suggests a link between parallel evolutionary changes in Pseudocercospora fijiensis and Pseudocercospora eumusae and increased virulence on the banana host.</title>
        <authorList>
            <person name="Chang T.-C."/>
            <person name="Salvucci A."/>
            <person name="Crous P.W."/>
            <person name="Stergiopoulos I."/>
        </authorList>
    </citation>
    <scope>NUCLEOTIDE SEQUENCE [LARGE SCALE GENOMIC DNA]</scope>
    <source>
        <strain evidence="5 6">CBS 114824</strain>
    </source>
</reference>
<proteinExistence type="predicted"/>
<protein>
    <submittedName>
        <fullName evidence="5">Uncharacterized protein</fullName>
    </submittedName>
</protein>
<accession>A0A139GW18</accession>
<feature type="compositionally biased region" description="Polar residues" evidence="4">
    <location>
        <begin position="128"/>
        <end position="148"/>
    </location>
</feature>
<dbReference type="PROSITE" id="PS00723">
    <property type="entry name" value="POLYPRENYL_SYNTHASE_1"/>
    <property type="match status" value="1"/>
</dbReference>
<dbReference type="Pfam" id="PF00348">
    <property type="entry name" value="polyprenyl_synt"/>
    <property type="match status" value="1"/>
</dbReference>